<protein>
    <recommendedName>
        <fullName evidence="3">Reverse transcriptase domain-containing protein</fullName>
    </recommendedName>
</protein>
<reference evidence="1" key="1">
    <citation type="submission" date="2022-01" db="EMBL/GenBank/DDBJ databases">
        <authorList>
            <person name="King R."/>
        </authorList>
    </citation>
    <scope>NUCLEOTIDE SEQUENCE</scope>
</reference>
<dbReference type="AlphaFoldDB" id="A0A9N9T8Q8"/>
<dbReference type="OrthoDB" id="6771993at2759"/>
<dbReference type="EMBL" id="OU898282">
    <property type="protein sequence ID" value="CAG9837703.1"/>
    <property type="molecule type" value="Genomic_DNA"/>
</dbReference>
<gene>
    <name evidence="1" type="ORF">DIABBA_LOCUS10665</name>
</gene>
<sequence>MNKITETSRTYGLDINTSKTKLMIISKQNITGANLYVNQMRIERVSQYNYLGTIINESWDNTQEIKCRIGKAKSAFFTMSSVFKSHNLTLKTKIRLLKCYVYSVLLYELETWTLKAETLSKLQAF</sequence>
<evidence type="ECO:0000313" key="2">
    <source>
        <dbReference type="Proteomes" id="UP001153709"/>
    </source>
</evidence>
<proteinExistence type="predicted"/>
<evidence type="ECO:0008006" key="3">
    <source>
        <dbReference type="Google" id="ProtNLM"/>
    </source>
</evidence>
<name>A0A9N9T8Q8_DIABA</name>
<dbReference type="PANTHER" id="PTHR47027:SF25">
    <property type="entry name" value="REVERSE TRANSCRIPTASE DOMAIN-CONTAINING PROTEIN"/>
    <property type="match status" value="1"/>
</dbReference>
<dbReference type="Proteomes" id="UP001153709">
    <property type="component" value="Chromosome 7"/>
</dbReference>
<dbReference type="PANTHER" id="PTHR47027">
    <property type="entry name" value="REVERSE TRANSCRIPTASE DOMAIN-CONTAINING PROTEIN"/>
    <property type="match status" value="1"/>
</dbReference>
<accession>A0A9N9T8Q8</accession>
<organism evidence="1 2">
    <name type="scientific">Diabrotica balteata</name>
    <name type="common">Banded cucumber beetle</name>
    <dbReference type="NCBI Taxonomy" id="107213"/>
    <lineage>
        <taxon>Eukaryota</taxon>
        <taxon>Metazoa</taxon>
        <taxon>Ecdysozoa</taxon>
        <taxon>Arthropoda</taxon>
        <taxon>Hexapoda</taxon>
        <taxon>Insecta</taxon>
        <taxon>Pterygota</taxon>
        <taxon>Neoptera</taxon>
        <taxon>Endopterygota</taxon>
        <taxon>Coleoptera</taxon>
        <taxon>Polyphaga</taxon>
        <taxon>Cucujiformia</taxon>
        <taxon>Chrysomeloidea</taxon>
        <taxon>Chrysomelidae</taxon>
        <taxon>Galerucinae</taxon>
        <taxon>Diabroticina</taxon>
        <taxon>Diabroticites</taxon>
        <taxon>Diabrotica</taxon>
    </lineage>
</organism>
<evidence type="ECO:0000313" key="1">
    <source>
        <dbReference type="EMBL" id="CAG9837703.1"/>
    </source>
</evidence>
<keyword evidence="2" id="KW-1185">Reference proteome</keyword>
<feature type="non-terminal residue" evidence="1">
    <location>
        <position position="125"/>
    </location>
</feature>